<sequence>MATCLNSRTRTLLSQKPRVLSSFFAERWFGMLPNQDHLVHKSSHFIGGGDLALTADGLRASFSTCLGLTDKPVVMDAPSNIFDEKHKPQQDQYQLSPKNCRDLFKAWGCNNQETSQILERMPSLYKAILDKLESKLQILRDLGFTSSDLVKIISCRPRFLKCRINNGLDERIRYLEHLFGSKEILQKAILRNPSVLTYDLKNMIKPTVELYRSMGITGRDLTLMLLSRPTIIPRTSLNAEKLEYIRKTGISKDSKMYKYVVTLVAISRLETIREKISNLEKFGFMEDEVFRLLGTSPLVMTLSVDKVQRNMTFVVASMKQPARVVLEYPFLLYKNLEKALKPRMILAMKIDNMGLDPSINGPKVFTALRMTEKRFVKVFINCHPPEIANELMKCYVDAKHVKRLAEKAKKTLHKGFPF</sequence>
<keyword evidence="2" id="KW-1185">Reference proteome</keyword>
<organism evidence="1 2">
    <name type="scientific">Smallanthus sonchifolius</name>
    <dbReference type="NCBI Taxonomy" id="185202"/>
    <lineage>
        <taxon>Eukaryota</taxon>
        <taxon>Viridiplantae</taxon>
        <taxon>Streptophyta</taxon>
        <taxon>Embryophyta</taxon>
        <taxon>Tracheophyta</taxon>
        <taxon>Spermatophyta</taxon>
        <taxon>Magnoliopsida</taxon>
        <taxon>eudicotyledons</taxon>
        <taxon>Gunneridae</taxon>
        <taxon>Pentapetalae</taxon>
        <taxon>asterids</taxon>
        <taxon>campanulids</taxon>
        <taxon>Asterales</taxon>
        <taxon>Asteraceae</taxon>
        <taxon>Asteroideae</taxon>
        <taxon>Heliantheae alliance</taxon>
        <taxon>Millerieae</taxon>
        <taxon>Smallanthus</taxon>
    </lineage>
</organism>
<reference evidence="1 2" key="2">
    <citation type="journal article" date="2022" name="Mol. Ecol. Resour.">
        <title>The genomes of chicory, endive, great burdock and yacon provide insights into Asteraceae paleo-polyploidization history and plant inulin production.</title>
        <authorList>
            <person name="Fan W."/>
            <person name="Wang S."/>
            <person name="Wang H."/>
            <person name="Wang A."/>
            <person name="Jiang F."/>
            <person name="Liu H."/>
            <person name="Zhao H."/>
            <person name="Xu D."/>
            <person name="Zhang Y."/>
        </authorList>
    </citation>
    <scope>NUCLEOTIDE SEQUENCE [LARGE SCALE GENOMIC DNA]</scope>
    <source>
        <strain evidence="2">cv. Yunnan</strain>
        <tissue evidence="1">Leaves</tissue>
    </source>
</reference>
<protein>
    <submittedName>
        <fullName evidence="1">Uncharacterized protein</fullName>
    </submittedName>
</protein>
<name>A0ACB9CBD5_9ASTR</name>
<proteinExistence type="predicted"/>
<comment type="caution">
    <text evidence="1">The sequence shown here is derived from an EMBL/GenBank/DDBJ whole genome shotgun (WGS) entry which is preliminary data.</text>
</comment>
<dbReference type="Proteomes" id="UP001056120">
    <property type="component" value="Linkage Group LG21"/>
</dbReference>
<evidence type="ECO:0000313" key="2">
    <source>
        <dbReference type="Proteomes" id="UP001056120"/>
    </source>
</evidence>
<evidence type="ECO:0000313" key="1">
    <source>
        <dbReference type="EMBL" id="KAI3731510.1"/>
    </source>
</evidence>
<accession>A0ACB9CBD5</accession>
<gene>
    <name evidence="1" type="ORF">L1987_62698</name>
</gene>
<reference evidence="2" key="1">
    <citation type="journal article" date="2022" name="Mol. Ecol. Resour.">
        <title>The genomes of chicory, endive, great burdock and yacon provide insights into Asteraceae palaeo-polyploidization history and plant inulin production.</title>
        <authorList>
            <person name="Fan W."/>
            <person name="Wang S."/>
            <person name="Wang H."/>
            <person name="Wang A."/>
            <person name="Jiang F."/>
            <person name="Liu H."/>
            <person name="Zhao H."/>
            <person name="Xu D."/>
            <person name="Zhang Y."/>
        </authorList>
    </citation>
    <scope>NUCLEOTIDE SEQUENCE [LARGE SCALE GENOMIC DNA]</scope>
    <source>
        <strain evidence="2">cv. Yunnan</strain>
    </source>
</reference>
<dbReference type="EMBL" id="CM042038">
    <property type="protein sequence ID" value="KAI3731510.1"/>
    <property type="molecule type" value="Genomic_DNA"/>
</dbReference>